<evidence type="ECO:0000256" key="1">
    <source>
        <dbReference type="SAM" id="MobiDB-lite"/>
    </source>
</evidence>
<proteinExistence type="predicted"/>
<dbReference type="AlphaFoldDB" id="A0A080M884"/>
<sequence length="115" mass="12333">MSAGGGANDIAGDDTVSSGDGLAPAFALNLAAADAQGHFANGSGRVHCRRRRQKHPHHQQQTQQPSMAKQLFHHHDPFLFHSGKYKFLIGLCDVRGITSDRLAAVAMFALTVMAL</sequence>
<feature type="region of interest" description="Disordered" evidence="1">
    <location>
        <begin position="41"/>
        <end position="67"/>
    </location>
</feature>
<feature type="compositionally biased region" description="Basic residues" evidence="1">
    <location>
        <begin position="46"/>
        <end position="58"/>
    </location>
</feature>
<comment type="caution">
    <text evidence="2">The sequence shown here is derived from an EMBL/GenBank/DDBJ whole genome shotgun (WGS) entry which is preliminary data.</text>
</comment>
<evidence type="ECO:0000313" key="3">
    <source>
        <dbReference type="Proteomes" id="UP000020077"/>
    </source>
</evidence>
<accession>A0A080M884</accession>
<protein>
    <submittedName>
        <fullName evidence="2">Uncharacterized protein</fullName>
    </submittedName>
</protein>
<gene>
    <name evidence="2" type="ORF">AW09_001398</name>
</gene>
<reference evidence="2 3" key="1">
    <citation type="submission" date="2014-02" db="EMBL/GenBank/DDBJ databases">
        <title>Expanding our view of genomic diversity in Candidatus Accumulibacter clades.</title>
        <authorList>
            <person name="Skennerton C.T."/>
            <person name="Barr J.J."/>
            <person name="Slater F.R."/>
            <person name="Bond P.L."/>
            <person name="Tyson G.W."/>
        </authorList>
    </citation>
    <scope>NUCLEOTIDE SEQUENCE [LARGE SCALE GENOMIC DNA]</scope>
    <source>
        <strain evidence="3">BA-91</strain>
    </source>
</reference>
<evidence type="ECO:0000313" key="2">
    <source>
        <dbReference type="EMBL" id="KFB73349.1"/>
    </source>
</evidence>
<dbReference type="Proteomes" id="UP000020077">
    <property type="component" value="Unassembled WGS sequence"/>
</dbReference>
<dbReference type="EMBL" id="JDVG02000237">
    <property type="protein sequence ID" value="KFB73349.1"/>
    <property type="molecule type" value="Genomic_DNA"/>
</dbReference>
<organism evidence="2 3">
    <name type="scientific">Candidatus Accumulibacter phosphatis</name>
    <dbReference type="NCBI Taxonomy" id="327160"/>
    <lineage>
        <taxon>Bacteria</taxon>
        <taxon>Pseudomonadati</taxon>
        <taxon>Pseudomonadota</taxon>
        <taxon>Betaproteobacteria</taxon>
        <taxon>Candidatus Accumulibacter</taxon>
    </lineage>
</organism>
<name>A0A080M884_9PROT</name>